<dbReference type="EMBL" id="ODYU01001133">
    <property type="protein sequence ID" value="SOQ36921.1"/>
    <property type="molecule type" value="Genomic_DNA"/>
</dbReference>
<name>A0A2H1V7Y6_SPOFR</name>
<evidence type="ECO:0000256" key="1">
    <source>
        <dbReference type="SAM" id="MobiDB-lite"/>
    </source>
</evidence>
<gene>
    <name evidence="2" type="ORF">SFRICE_027420</name>
</gene>
<feature type="region of interest" description="Disordered" evidence="1">
    <location>
        <begin position="1"/>
        <end position="45"/>
    </location>
</feature>
<protein>
    <submittedName>
        <fullName evidence="2">SFRICE_027420</fullName>
    </submittedName>
</protein>
<sequence length="96" mass="10441">MSEKTQRRPLLNKGLPLSPPRGTTNRHLRPLAPRGSDDVVGPPIGSSYLPAPSSDQVWESHASARMGRLATASQKTDIPKTIVKPTKALVCKDEHH</sequence>
<proteinExistence type="predicted"/>
<reference evidence="2" key="1">
    <citation type="submission" date="2016-07" db="EMBL/GenBank/DDBJ databases">
        <authorList>
            <person name="Bretaudeau A."/>
        </authorList>
    </citation>
    <scope>NUCLEOTIDE SEQUENCE</scope>
    <source>
        <strain evidence="2">Rice</strain>
        <tissue evidence="2">Whole body</tissue>
    </source>
</reference>
<accession>A0A2H1V7Y6</accession>
<organism evidence="2">
    <name type="scientific">Spodoptera frugiperda</name>
    <name type="common">Fall armyworm</name>
    <dbReference type="NCBI Taxonomy" id="7108"/>
    <lineage>
        <taxon>Eukaryota</taxon>
        <taxon>Metazoa</taxon>
        <taxon>Ecdysozoa</taxon>
        <taxon>Arthropoda</taxon>
        <taxon>Hexapoda</taxon>
        <taxon>Insecta</taxon>
        <taxon>Pterygota</taxon>
        <taxon>Neoptera</taxon>
        <taxon>Endopterygota</taxon>
        <taxon>Lepidoptera</taxon>
        <taxon>Glossata</taxon>
        <taxon>Ditrysia</taxon>
        <taxon>Noctuoidea</taxon>
        <taxon>Noctuidae</taxon>
        <taxon>Amphipyrinae</taxon>
        <taxon>Spodoptera</taxon>
    </lineage>
</organism>
<evidence type="ECO:0000313" key="2">
    <source>
        <dbReference type="EMBL" id="SOQ36921.1"/>
    </source>
</evidence>
<dbReference type="AlphaFoldDB" id="A0A2H1V7Y6"/>